<dbReference type="InterPro" id="IPR000182">
    <property type="entry name" value="GNAT_dom"/>
</dbReference>
<dbReference type="SUPFAM" id="SSF55729">
    <property type="entry name" value="Acyl-CoA N-acyltransferases (Nat)"/>
    <property type="match status" value="1"/>
</dbReference>
<dbReference type="EMBL" id="WWCM01000008">
    <property type="protein sequence ID" value="MYM40251.1"/>
    <property type="molecule type" value="Genomic_DNA"/>
</dbReference>
<evidence type="ECO:0000313" key="3">
    <source>
        <dbReference type="Proteomes" id="UP000478090"/>
    </source>
</evidence>
<gene>
    <name evidence="2" type="ORF">GTP27_13050</name>
</gene>
<dbReference type="InterPro" id="IPR013653">
    <property type="entry name" value="GCN5-like_dom"/>
</dbReference>
<evidence type="ECO:0000313" key="2">
    <source>
        <dbReference type="EMBL" id="MYM40251.1"/>
    </source>
</evidence>
<dbReference type="InterPro" id="IPR016181">
    <property type="entry name" value="Acyl_CoA_acyltransferase"/>
</dbReference>
<accession>A0ABW9VKW2</accession>
<dbReference type="CDD" id="cd04301">
    <property type="entry name" value="NAT_SF"/>
    <property type="match status" value="1"/>
</dbReference>
<protein>
    <submittedName>
        <fullName evidence="2">GNAT family N-acetyltransferase</fullName>
    </submittedName>
</protein>
<dbReference type="Gene3D" id="3.40.630.30">
    <property type="match status" value="1"/>
</dbReference>
<proteinExistence type="predicted"/>
<dbReference type="PROSITE" id="PS51186">
    <property type="entry name" value="GNAT"/>
    <property type="match status" value="1"/>
</dbReference>
<name>A0ABW9VKW2_9BURK</name>
<feature type="domain" description="N-acetyltransferase" evidence="1">
    <location>
        <begin position="84"/>
        <end position="229"/>
    </location>
</feature>
<dbReference type="Pfam" id="PF08445">
    <property type="entry name" value="FR47"/>
    <property type="match status" value="1"/>
</dbReference>
<evidence type="ECO:0000259" key="1">
    <source>
        <dbReference type="PROSITE" id="PS51186"/>
    </source>
</evidence>
<reference evidence="2 3" key="1">
    <citation type="submission" date="2019-12" db="EMBL/GenBank/DDBJ databases">
        <title>Novel species isolated from a subtropical stream in China.</title>
        <authorList>
            <person name="Lu H."/>
        </authorList>
    </citation>
    <scope>NUCLEOTIDE SEQUENCE [LARGE SCALE GENOMIC DNA]</scope>
    <source>
        <strain evidence="2 3">CY13W</strain>
    </source>
</reference>
<organism evidence="2 3">
    <name type="scientific">Duganella qianjiadongensis</name>
    <dbReference type="NCBI Taxonomy" id="2692176"/>
    <lineage>
        <taxon>Bacteria</taxon>
        <taxon>Pseudomonadati</taxon>
        <taxon>Pseudomonadota</taxon>
        <taxon>Betaproteobacteria</taxon>
        <taxon>Burkholderiales</taxon>
        <taxon>Oxalobacteraceae</taxon>
        <taxon>Telluria group</taxon>
        <taxon>Duganella</taxon>
    </lineage>
</organism>
<sequence length="237" mass="26206">MGYDTAVLDHIFWQALTGPHACYASGSGGERRYVEGFSPIIAFADPDQPDFDGLRDVCQAGEHFYCDSWQGPAPQGWQIDVESSMFRMVWQGECPATDTAPQAIALTAEHAAQALALAQLCKPGPFGLRTIELGEYWGIFEDGRLIAMAGERLRAPGLCEISGVCTHPSAQGRGLAPALMRKVLRRQIQRGDTPFLHVMHDNPAHQLYLRMGFRDYRQTVVRVLSRTAKCYGAYGSR</sequence>
<keyword evidence="3" id="KW-1185">Reference proteome</keyword>
<dbReference type="Proteomes" id="UP000478090">
    <property type="component" value="Unassembled WGS sequence"/>
</dbReference>
<comment type="caution">
    <text evidence="2">The sequence shown here is derived from an EMBL/GenBank/DDBJ whole genome shotgun (WGS) entry which is preliminary data.</text>
</comment>